<keyword evidence="3" id="KW-1185">Reference proteome</keyword>
<feature type="region of interest" description="Disordered" evidence="1">
    <location>
        <begin position="72"/>
        <end position="99"/>
    </location>
</feature>
<sequence length="256" mass="28827">MYTFSPMMVANSRKHHCRVRPYTREVLVLSTNLEIQTKHYSLVFRNRRGMINNQEMYIRGKPNGKLIWKSIQNGPTPHPMITDPPTTDSAASPRQSSTTSIKQALERKICENVECSWQGSDLYSLKASSPHAKRLSQETGASTSMLIHWPKFAHDKSAPFFITLNVASPQPTAQSPMKAFDATMTQLLNLLSGSKAVFHPPTTSSGLPSNSRLMLRVHDVTLLLNLVQRRLQVIMEIQVLEASRDMFTTAERETCS</sequence>
<name>A0ABQ5C6G5_9ASTR</name>
<proteinExistence type="predicted"/>
<feature type="compositionally biased region" description="Polar residues" evidence="1">
    <location>
        <begin position="84"/>
        <end position="99"/>
    </location>
</feature>
<organism evidence="2 3">
    <name type="scientific">Tanacetum coccineum</name>
    <dbReference type="NCBI Taxonomy" id="301880"/>
    <lineage>
        <taxon>Eukaryota</taxon>
        <taxon>Viridiplantae</taxon>
        <taxon>Streptophyta</taxon>
        <taxon>Embryophyta</taxon>
        <taxon>Tracheophyta</taxon>
        <taxon>Spermatophyta</taxon>
        <taxon>Magnoliopsida</taxon>
        <taxon>eudicotyledons</taxon>
        <taxon>Gunneridae</taxon>
        <taxon>Pentapetalae</taxon>
        <taxon>asterids</taxon>
        <taxon>campanulids</taxon>
        <taxon>Asterales</taxon>
        <taxon>Asteraceae</taxon>
        <taxon>Asteroideae</taxon>
        <taxon>Anthemideae</taxon>
        <taxon>Anthemidinae</taxon>
        <taxon>Tanacetum</taxon>
    </lineage>
</organism>
<evidence type="ECO:0000313" key="3">
    <source>
        <dbReference type="Proteomes" id="UP001151760"/>
    </source>
</evidence>
<dbReference type="EMBL" id="BQNB010013939">
    <property type="protein sequence ID" value="GJT22057.1"/>
    <property type="molecule type" value="Genomic_DNA"/>
</dbReference>
<accession>A0ABQ5C6G5</accession>
<protein>
    <submittedName>
        <fullName evidence="2">Uncharacterized protein</fullName>
    </submittedName>
</protein>
<dbReference type="Proteomes" id="UP001151760">
    <property type="component" value="Unassembled WGS sequence"/>
</dbReference>
<reference evidence="2" key="1">
    <citation type="journal article" date="2022" name="Int. J. Mol. Sci.">
        <title>Draft Genome of Tanacetum Coccineum: Genomic Comparison of Closely Related Tanacetum-Family Plants.</title>
        <authorList>
            <person name="Yamashiro T."/>
            <person name="Shiraishi A."/>
            <person name="Nakayama K."/>
            <person name="Satake H."/>
        </authorList>
    </citation>
    <scope>NUCLEOTIDE SEQUENCE</scope>
</reference>
<reference evidence="2" key="2">
    <citation type="submission" date="2022-01" db="EMBL/GenBank/DDBJ databases">
        <authorList>
            <person name="Yamashiro T."/>
            <person name="Shiraishi A."/>
            <person name="Satake H."/>
            <person name="Nakayama K."/>
        </authorList>
    </citation>
    <scope>NUCLEOTIDE SEQUENCE</scope>
</reference>
<comment type="caution">
    <text evidence="2">The sequence shown here is derived from an EMBL/GenBank/DDBJ whole genome shotgun (WGS) entry which is preliminary data.</text>
</comment>
<gene>
    <name evidence="2" type="ORF">Tco_0891994</name>
</gene>
<evidence type="ECO:0000256" key="1">
    <source>
        <dbReference type="SAM" id="MobiDB-lite"/>
    </source>
</evidence>
<evidence type="ECO:0000313" key="2">
    <source>
        <dbReference type="EMBL" id="GJT22057.1"/>
    </source>
</evidence>